<dbReference type="RefSeq" id="WP_183616440.1">
    <property type="nucleotide sequence ID" value="NZ_JACIDY010000002.1"/>
</dbReference>
<dbReference type="InterPro" id="IPR052894">
    <property type="entry name" value="AsmA-related"/>
</dbReference>
<dbReference type="GO" id="GO:0090313">
    <property type="term" value="P:regulation of protein targeting to membrane"/>
    <property type="evidence" value="ECO:0007669"/>
    <property type="project" value="TreeGrafter"/>
</dbReference>
<evidence type="ECO:0000256" key="2">
    <source>
        <dbReference type="SAM" id="Phobius"/>
    </source>
</evidence>
<organism evidence="4 5">
    <name type="scientific">Novosphingobium fluoreni</name>
    <dbReference type="NCBI Taxonomy" id="1391222"/>
    <lineage>
        <taxon>Bacteria</taxon>
        <taxon>Pseudomonadati</taxon>
        <taxon>Pseudomonadota</taxon>
        <taxon>Alphaproteobacteria</taxon>
        <taxon>Sphingomonadales</taxon>
        <taxon>Sphingomonadaceae</taxon>
        <taxon>Novosphingobium</taxon>
    </lineage>
</organism>
<sequence>MDATSTTDTNSAAATAEAKALEPGASGRNAARSRHRRHLVRNILLGAVGIVFAVWLILFITKGRFLKGPFESIVSSVAGRKVAVGGDFQLYFAPIKIKFLAEQLDVSNPQWAQRKSLFTAGKIDARIAPLSLIFGRKRFYAIELVNFDANLEWDKLHKRNTWTFGDGSGGKDFHMPRIDRAILAGVRVRYYDPRTPLLANLRFEPIVAKDTEIGQSVKLSGDGRFRTAPFRLTASLLSPDATVSGGKNKLVARAFAGNNVIDLTGTLPSLTEYQGVPLAVRAQGRDLSQLLEIIDVAIPRTRRYDMRATLVNEDQDYRFTKLRGTFGQSDLAGQFTVKNNERLRLDADLTTRKLDIIDAAPFIGYNPDTVASKGAIAAAAETGNGGQRILPDAALPVAMMQRFDAGLDWKIATVRSRSLPISNIDLKLALEKGRLALSPLTMSMARGNLASDLIFNTRQRPAADSYDIRLAPTPTAKLLAGYGVSEAGTTGTVKGRIQLKGRGDTIHDSLATSNGRIAFVMPNGTLWTQYAQLAELDLGTFVYKMFEGKLKKPIEINCGLIAFTVRGGSAATDPILIDTTRNVITGRGGFNFGTEAVDIAFKADAKKFSLFSGQSPVGIKGRFAEPRLDVISPELVGRAGAGIGLAVLASPVAGLLAFVDPGNAKSAACGPVLSAATASAQRTTKGKPREDVSPRKR</sequence>
<reference evidence="4 5" key="1">
    <citation type="submission" date="2020-08" db="EMBL/GenBank/DDBJ databases">
        <title>Genomic Encyclopedia of Type Strains, Phase IV (KMG-IV): sequencing the most valuable type-strain genomes for metagenomic binning, comparative biology and taxonomic classification.</title>
        <authorList>
            <person name="Goeker M."/>
        </authorList>
    </citation>
    <scope>NUCLEOTIDE SEQUENCE [LARGE SCALE GENOMIC DNA]</scope>
    <source>
        <strain evidence="4 5">DSM 27568</strain>
    </source>
</reference>
<evidence type="ECO:0000313" key="5">
    <source>
        <dbReference type="Proteomes" id="UP000561459"/>
    </source>
</evidence>
<comment type="caution">
    <text evidence="4">The sequence shown here is derived from an EMBL/GenBank/DDBJ whole genome shotgun (WGS) entry which is preliminary data.</text>
</comment>
<protein>
    <recommendedName>
        <fullName evidence="3">AsmA domain-containing protein</fullName>
    </recommendedName>
</protein>
<keyword evidence="5" id="KW-1185">Reference proteome</keyword>
<dbReference type="EMBL" id="JACIDY010000002">
    <property type="protein sequence ID" value="MBB3939775.1"/>
    <property type="molecule type" value="Genomic_DNA"/>
</dbReference>
<feature type="compositionally biased region" description="Basic and acidic residues" evidence="1">
    <location>
        <begin position="687"/>
        <end position="697"/>
    </location>
</feature>
<evidence type="ECO:0000259" key="3">
    <source>
        <dbReference type="Pfam" id="PF05170"/>
    </source>
</evidence>
<gene>
    <name evidence="4" type="ORF">GGR39_001415</name>
</gene>
<dbReference type="Proteomes" id="UP000561459">
    <property type="component" value="Unassembled WGS sequence"/>
</dbReference>
<dbReference type="PANTHER" id="PTHR30441:SF4">
    <property type="entry name" value="PROTEIN ASMA"/>
    <property type="match status" value="1"/>
</dbReference>
<feature type="region of interest" description="Disordered" evidence="1">
    <location>
        <begin position="1"/>
        <end position="32"/>
    </location>
</feature>
<dbReference type="InterPro" id="IPR007844">
    <property type="entry name" value="AsmA"/>
</dbReference>
<dbReference type="PANTHER" id="PTHR30441">
    <property type="entry name" value="DUF748 DOMAIN-CONTAINING PROTEIN"/>
    <property type="match status" value="1"/>
</dbReference>
<evidence type="ECO:0000256" key="1">
    <source>
        <dbReference type="SAM" id="MobiDB-lite"/>
    </source>
</evidence>
<keyword evidence="2" id="KW-1133">Transmembrane helix</keyword>
<proteinExistence type="predicted"/>
<dbReference type="AlphaFoldDB" id="A0A7W6C3G7"/>
<name>A0A7W6C3G7_9SPHN</name>
<accession>A0A7W6C3G7</accession>
<evidence type="ECO:0000313" key="4">
    <source>
        <dbReference type="EMBL" id="MBB3939775.1"/>
    </source>
</evidence>
<keyword evidence="2" id="KW-0472">Membrane</keyword>
<dbReference type="GO" id="GO:0005886">
    <property type="term" value="C:plasma membrane"/>
    <property type="evidence" value="ECO:0007669"/>
    <property type="project" value="TreeGrafter"/>
</dbReference>
<keyword evidence="2" id="KW-0812">Transmembrane</keyword>
<feature type="compositionally biased region" description="Low complexity" evidence="1">
    <location>
        <begin position="1"/>
        <end position="18"/>
    </location>
</feature>
<feature type="transmembrane region" description="Helical" evidence="2">
    <location>
        <begin position="39"/>
        <end position="60"/>
    </location>
</feature>
<dbReference type="Pfam" id="PF05170">
    <property type="entry name" value="AsmA"/>
    <property type="match status" value="1"/>
</dbReference>
<feature type="region of interest" description="Disordered" evidence="1">
    <location>
        <begin position="677"/>
        <end position="697"/>
    </location>
</feature>
<feature type="domain" description="AsmA" evidence="3">
    <location>
        <begin position="320"/>
        <end position="527"/>
    </location>
</feature>